<dbReference type="GO" id="GO:0005758">
    <property type="term" value="C:mitochondrial intermembrane space"/>
    <property type="evidence" value="ECO:0007669"/>
    <property type="project" value="UniProtKB-SubCell"/>
</dbReference>
<dbReference type="PANTHER" id="PTHR31356:SF58">
    <property type="entry name" value="CYTOCHROME C PEROXIDASE, MITOCHONDRIAL"/>
    <property type="match status" value="1"/>
</dbReference>
<accession>A0A1J8Q7F4</accession>
<dbReference type="GO" id="GO:0004130">
    <property type="term" value="F:cytochrome-c peroxidase activity"/>
    <property type="evidence" value="ECO:0007669"/>
    <property type="project" value="UniProtKB-EC"/>
</dbReference>
<dbReference type="Gene3D" id="1.10.520.10">
    <property type="match status" value="1"/>
</dbReference>
<dbReference type="PROSITE" id="PS00436">
    <property type="entry name" value="PEROXIDASE_2"/>
    <property type="match status" value="1"/>
</dbReference>
<comment type="subcellular location">
    <subcellularLocation>
        <location evidence="3">Mitochondrion intermembrane space</location>
    </subcellularLocation>
    <subcellularLocation>
        <location evidence="2">Mitochondrion matrix</location>
    </subcellularLocation>
</comment>
<name>A0A1J8Q7F4_9AGAM</name>
<evidence type="ECO:0000256" key="13">
    <source>
        <dbReference type="RuleBase" id="RU363051"/>
    </source>
</evidence>
<dbReference type="GO" id="GO:0046872">
    <property type="term" value="F:metal ion binding"/>
    <property type="evidence" value="ECO:0007669"/>
    <property type="project" value="UniProtKB-UniRule"/>
</dbReference>
<gene>
    <name evidence="15" type="ORF">AZE42_02023</name>
</gene>
<dbReference type="InterPro" id="IPR002207">
    <property type="entry name" value="Peroxidase_I"/>
</dbReference>
<evidence type="ECO:0000256" key="5">
    <source>
        <dbReference type="ARBA" id="ARBA00022559"/>
    </source>
</evidence>
<evidence type="ECO:0000313" key="15">
    <source>
        <dbReference type="EMBL" id="OJA09248.1"/>
    </source>
</evidence>
<reference evidence="15 16" key="1">
    <citation type="submission" date="2016-03" db="EMBL/GenBank/DDBJ databases">
        <title>Comparative genomics of the ectomycorrhizal sister species Rhizopogon vinicolor and Rhizopogon vesiculosus (Basidiomycota: Boletales) reveals a divergence of the mating type B locus.</title>
        <authorList>
            <person name="Mujic A.B."/>
            <person name="Kuo A."/>
            <person name="Tritt A."/>
            <person name="Lipzen A."/>
            <person name="Chen C."/>
            <person name="Johnson J."/>
            <person name="Sharma A."/>
            <person name="Barry K."/>
            <person name="Grigoriev I.V."/>
            <person name="Spatafora J.W."/>
        </authorList>
    </citation>
    <scope>NUCLEOTIDE SEQUENCE [LARGE SCALE GENOMIC DNA]</scope>
    <source>
        <strain evidence="15 16">AM-OR11-056</strain>
    </source>
</reference>
<evidence type="ECO:0000256" key="2">
    <source>
        <dbReference type="ARBA" id="ARBA00004305"/>
    </source>
</evidence>
<keyword evidence="7" id="KW-0479">Metal-binding</keyword>
<dbReference type="GO" id="GO:0000302">
    <property type="term" value="P:response to reactive oxygen species"/>
    <property type="evidence" value="ECO:0007669"/>
    <property type="project" value="TreeGrafter"/>
</dbReference>
<keyword evidence="10" id="KW-0408">Iron</keyword>
<dbReference type="Proteomes" id="UP000183567">
    <property type="component" value="Unassembled WGS sequence"/>
</dbReference>
<dbReference type="SUPFAM" id="SSF48113">
    <property type="entry name" value="Heme-dependent peroxidases"/>
    <property type="match status" value="1"/>
</dbReference>
<dbReference type="STRING" id="180088.A0A1J8Q7F4"/>
<dbReference type="CDD" id="cd00691">
    <property type="entry name" value="ascorbate_peroxidase"/>
    <property type="match status" value="1"/>
</dbReference>
<evidence type="ECO:0000256" key="6">
    <source>
        <dbReference type="ARBA" id="ARBA00022617"/>
    </source>
</evidence>
<dbReference type="EMBL" id="LVVM01005977">
    <property type="protein sequence ID" value="OJA09248.1"/>
    <property type="molecule type" value="Genomic_DNA"/>
</dbReference>
<dbReference type="FunFam" id="1.10.520.10:FF:000005">
    <property type="entry name" value="Cytochrome c peroxidase"/>
    <property type="match status" value="1"/>
</dbReference>
<keyword evidence="8" id="KW-0809">Transit peptide</keyword>
<dbReference type="PRINTS" id="PR00459">
    <property type="entry name" value="ASPEROXIDASE"/>
</dbReference>
<dbReference type="OrthoDB" id="2859658at2759"/>
<dbReference type="Gene3D" id="1.10.420.10">
    <property type="entry name" value="Peroxidase, domain 2"/>
    <property type="match status" value="1"/>
</dbReference>
<dbReference type="GO" id="GO:0042744">
    <property type="term" value="P:hydrogen peroxide catabolic process"/>
    <property type="evidence" value="ECO:0007669"/>
    <property type="project" value="TreeGrafter"/>
</dbReference>
<keyword evidence="5 13" id="KW-0575">Peroxidase</keyword>
<sequence>MSFATFRAPLRRQLFSASFRRAELRTSSFRKYSTDPPPAAKSNTGLYVGLGAVAVGGGLAYYLYASSSDTSKETSTALKSAAQSAKAATKLAPTKEDYQKVYNRIAEIIDDADDYDCTVFMRLVSLPVLMLFLLDGSFGPVVLRLAWHASGTYDKTTGTGGSNYATMRFEPEALHGANAGLRVARDLMEKVKKEFDWISYGDLWTLAGVAAVQEMAGPKVPWRPGRIDGFAAQATPDGRLPDASQGAPHIRDIFYRMGFDDQEIVALCGAHALGRCHADRSGFDGPWTFSPTTFSNDFYKLLFDEKWVWKKWGGPKQLEDKKTKSLMMLPTDYVLTQDKSFKEYAKAYADDADLFFKDFSAAFSKLLELGVPTQQFVSSEPWVMQTVDEQKS</sequence>
<dbReference type="InterPro" id="IPR010255">
    <property type="entry name" value="Haem_peroxidase_sf"/>
</dbReference>
<evidence type="ECO:0000256" key="11">
    <source>
        <dbReference type="ARBA" id="ARBA00023128"/>
    </source>
</evidence>
<comment type="similarity">
    <text evidence="4">Belongs to the peroxidase family. Cytochrome c peroxidase subfamily.</text>
</comment>
<dbReference type="GO" id="GO:0034599">
    <property type="term" value="P:cellular response to oxidative stress"/>
    <property type="evidence" value="ECO:0007669"/>
    <property type="project" value="InterPro"/>
</dbReference>
<dbReference type="Pfam" id="PF00141">
    <property type="entry name" value="peroxidase"/>
    <property type="match status" value="1"/>
</dbReference>
<evidence type="ECO:0000313" key="16">
    <source>
        <dbReference type="Proteomes" id="UP000183567"/>
    </source>
</evidence>
<evidence type="ECO:0000256" key="12">
    <source>
        <dbReference type="ARBA" id="ARBA00049265"/>
    </source>
</evidence>
<evidence type="ECO:0000259" key="14">
    <source>
        <dbReference type="PROSITE" id="PS50873"/>
    </source>
</evidence>
<dbReference type="PRINTS" id="PR00458">
    <property type="entry name" value="PEROXIDASE"/>
</dbReference>
<comment type="caution">
    <text evidence="15">The sequence shown here is derived from an EMBL/GenBank/DDBJ whole genome shotgun (WGS) entry which is preliminary data.</text>
</comment>
<evidence type="ECO:0000256" key="9">
    <source>
        <dbReference type="ARBA" id="ARBA00023002"/>
    </source>
</evidence>
<organism evidence="15 16">
    <name type="scientific">Rhizopogon vesiculosus</name>
    <dbReference type="NCBI Taxonomy" id="180088"/>
    <lineage>
        <taxon>Eukaryota</taxon>
        <taxon>Fungi</taxon>
        <taxon>Dikarya</taxon>
        <taxon>Basidiomycota</taxon>
        <taxon>Agaricomycotina</taxon>
        <taxon>Agaricomycetes</taxon>
        <taxon>Agaricomycetidae</taxon>
        <taxon>Boletales</taxon>
        <taxon>Suillineae</taxon>
        <taxon>Rhizopogonaceae</taxon>
        <taxon>Rhizopogon</taxon>
    </lineage>
</organism>
<proteinExistence type="inferred from homology"/>
<keyword evidence="11" id="KW-0496">Mitochondrion</keyword>
<dbReference type="InterPro" id="IPR019794">
    <property type="entry name" value="Peroxidases_AS"/>
</dbReference>
<feature type="domain" description="Plant heme peroxidase family profile" evidence="14">
    <location>
        <begin position="117"/>
        <end position="392"/>
    </location>
</feature>
<evidence type="ECO:0000256" key="10">
    <source>
        <dbReference type="ARBA" id="ARBA00023004"/>
    </source>
</evidence>
<dbReference type="InterPro" id="IPR044831">
    <property type="entry name" value="Ccp1-like"/>
</dbReference>
<dbReference type="GO" id="GO:0005759">
    <property type="term" value="C:mitochondrial matrix"/>
    <property type="evidence" value="ECO:0007669"/>
    <property type="project" value="UniProtKB-SubCell"/>
</dbReference>
<keyword evidence="9 13" id="KW-0560">Oxidoreductase</keyword>
<keyword evidence="6" id="KW-0349">Heme</keyword>
<dbReference type="AlphaFoldDB" id="A0A1J8Q7F4"/>
<comment type="function">
    <text evidence="1">Destroys radicals which are normally produced within the cells and which are toxic to biological systems.</text>
</comment>
<dbReference type="InterPro" id="IPR002016">
    <property type="entry name" value="Haem_peroxidase"/>
</dbReference>
<dbReference type="FunFam" id="1.10.420.10:FF:000009">
    <property type="entry name" value="Ascorbate peroxidase"/>
    <property type="match status" value="1"/>
</dbReference>
<evidence type="ECO:0000256" key="1">
    <source>
        <dbReference type="ARBA" id="ARBA00003917"/>
    </source>
</evidence>
<keyword evidence="16" id="KW-1185">Reference proteome</keyword>
<dbReference type="PANTHER" id="PTHR31356">
    <property type="entry name" value="THYLAKOID LUMENAL 29 KDA PROTEIN, CHLOROPLASTIC-RELATED"/>
    <property type="match status" value="1"/>
</dbReference>
<evidence type="ECO:0000256" key="7">
    <source>
        <dbReference type="ARBA" id="ARBA00022723"/>
    </source>
</evidence>
<dbReference type="EC" id="1.11.1.-" evidence="13"/>
<protein>
    <recommendedName>
        <fullName evidence="13">Peroxidase</fullName>
        <ecNumber evidence="13">1.11.1.-</ecNumber>
    </recommendedName>
</protein>
<evidence type="ECO:0000256" key="3">
    <source>
        <dbReference type="ARBA" id="ARBA00004569"/>
    </source>
</evidence>
<dbReference type="GO" id="GO:0020037">
    <property type="term" value="F:heme binding"/>
    <property type="evidence" value="ECO:0007669"/>
    <property type="project" value="UniProtKB-UniRule"/>
</dbReference>
<evidence type="ECO:0000256" key="8">
    <source>
        <dbReference type="ARBA" id="ARBA00022946"/>
    </source>
</evidence>
<comment type="catalytic activity">
    <reaction evidence="12">
        <text>2 Fe(II)-[cytochrome c] + H2O2 + 2 H(+) = 2 Fe(III)-[cytochrome c] + 2 H2O</text>
        <dbReference type="Rhea" id="RHEA:16581"/>
        <dbReference type="Rhea" id="RHEA-COMP:10350"/>
        <dbReference type="Rhea" id="RHEA-COMP:14399"/>
        <dbReference type="ChEBI" id="CHEBI:15377"/>
        <dbReference type="ChEBI" id="CHEBI:15378"/>
        <dbReference type="ChEBI" id="CHEBI:16240"/>
        <dbReference type="ChEBI" id="CHEBI:29033"/>
        <dbReference type="ChEBI" id="CHEBI:29034"/>
        <dbReference type="EC" id="1.11.1.5"/>
    </reaction>
</comment>
<evidence type="ECO:0000256" key="4">
    <source>
        <dbReference type="ARBA" id="ARBA00005997"/>
    </source>
</evidence>
<dbReference type="PROSITE" id="PS50873">
    <property type="entry name" value="PEROXIDASE_4"/>
    <property type="match status" value="1"/>
</dbReference>